<dbReference type="Proteomes" id="UP000678393">
    <property type="component" value="Unassembled WGS sequence"/>
</dbReference>
<dbReference type="PANTHER" id="PTHR33643:SF1">
    <property type="entry name" value="UREASE ACCESSORY PROTEIN D"/>
    <property type="match status" value="1"/>
</dbReference>
<evidence type="ECO:0000256" key="1">
    <source>
        <dbReference type="ARBA" id="ARBA00007177"/>
    </source>
</evidence>
<dbReference type="PANTHER" id="PTHR33643">
    <property type="entry name" value="UREASE ACCESSORY PROTEIN D"/>
    <property type="match status" value="1"/>
</dbReference>
<dbReference type="HAMAP" id="MF_01384">
    <property type="entry name" value="UreD"/>
    <property type="match status" value="1"/>
</dbReference>
<dbReference type="GO" id="GO:0016151">
    <property type="term" value="F:nickel cation binding"/>
    <property type="evidence" value="ECO:0007669"/>
    <property type="project" value="InterPro"/>
</dbReference>
<comment type="caution">
    <text evidence="3">The sequence shown here is derived from an EMBL/GenBank/DDBJ whole genome shotgun (WGS) entry which is preliminary data.</text>
</comment>
<accession>A0A8S3YR45</accession>
<dbReference type="OrthoDB" id="5550464at2759"/>
<dbReference type="InterPro" id="IPR002669">
    <property type="entry name" value="UreD"/>
</dbReference>
<gene>
    <name evidence="3" type="ORF">CUNI_LOCUS4851</name>
</gene>
<evidence type="ECO:0008006" key="5">
    <source>
        <dbReference type="Google" id="ProtNLM"/>
    </source>
</evidence>
<name>A0A8S3YR45_9EUPU</name>
<evidence type="ECO:0000256" key="2">
    <source>
        <dbReference type="ARBA" id="ARBA00023186"/>
    </source>
</evidence>
<sequence length="303" mass="33602">MTETRHPSKGHGFIEFEAIRNSATTREKKGGKQYYKSEIVSLKHTYPFRYLVPENSTPGACRWIYPLVFGGGLVGGDTVVSEVKLGAGCAAVVSSQDSTKVYHCNNGSLTTQESTYHLGDSSLLCVLQDPLVCYQNADFYQKQVVHMSPSSNLVFLDWMLSGRVALNESWAFKRFRNCIEIQVSNETIIRDYLELEDTPNKTVAQGMHGYQVFGTCIVLGDDVEFLTDSLITKYGRKQDIGDKGSQDLVVSVSSTSYHVQGKTIHGCYLRFLAANMQSAAPAIRSITSPLLPVLGDDPYERKL</sequence>
<protein>
    <recommendedName>
        <fullName evidence="5">Urease accessory protein D</fullName>
    </recommendedName>
</protein>
<proteinExistence type="inferred from homology"/>
<keyword evidence="4" id="KW-1185">Reference proteome</keyword>
<organism evidence="3 4">
    <name type="scientific">Candidula unifasciata</name>
    <dbReference type="NCBI Taxonomy" id="100452"/>
    <lineage>
        <taxon>Eukaryota</taxon>
        <taxon>Metazoa</taxon>
        <taxon>Spiralia</taxon>
        <taxon>Lophotrochozoa</taxon>
        <taxon>Mollusca</taxon>
        <taxon>Gastropoda</taxon>
        <taxon>Heterobranchia</taxon>
        <taxon>Euthyneura</taxon>
        <taxon>Panpulmonata</taxon>
        <taxon>Eupulmonata</taxon>
        <taxon>Stylommatophora</taxon>
        <taxon>Helicina</taxon>
        <taxon>Helicoidea</taxon>
        <taxon>Geomitridae</taxon>
        <taxon>Candidula</taxon>
    </lineage>
</organism>
<dbReference type="AlphaFoldDB" id="A0A8S3YR45"/>
<reference evidence="3" key="1">
    <citation type="submission" date="2021-04" db="EMBL/GenBank/DDBJ databases">
        <authorList>
            <consortium name="Molecular Ecology Group"/>
        </authorList>
    </citation>
    <scope>NUCLEOTIDE SEQUENCE</scope>
</reference>
<dbReference type="EMBL" id="CAJHNH020000680">
    <property type="protein sequence ID" value="CAG5119293.1"/>
    <property type="molecule type" value="Genomic_DNA"/>
</dbReference>
<comment type="similarity">
    <text evidence="1">Belongs to the UreD family.</text>
</comment>
<dbReference type="Pfam" id="PF01774">
    <property type="entry name" value="UreD"/>
    <property type="match status" value="1"/>
</dbReference>
<evidence type="ECO:0000313" key="3">
    <source>
        <dbReference type="EMBL" id="CAG5119293.1"/>
    </source>
</evidence>
<keyword evidence="2" id="KW-0143">Chaperone</keyword>
<evidence type="ECO:0000313" key="4">
    <source>
        <dbReference type="Proteomes" id="UP000678393"/>
    </source>
</evidence>